<dbReference type="GO" id="GO:0016042">
    <property type="term" value="P:lipid catabolic process"/>
    <property type="evidence" value="ECO:0007669"/>
    <property type="project" value="UniProtKB-UniRule"/>
</dbReference>
<dbReference type="SUPFAM" id="SSF52151">
    <property type="entry name" value="FabD/lysophospholipase-like"/>
    <property type="match status" value="1"/>
</dbReference>
<dbReference type="GO" id="GO:0016787">
    <property type="term" value="F:hydrolase activity"/>
    <property type="evidence" value="ECO:0007669"/>
    <property type="project" value="UniProtKB-UniRule"/>
</dbReference>
<evidence type="ECO:0000313" key="4">
    <source>
        <dbReference type="EMBL" id="MDC3415499.1"/>
    </source>
</evidence>
<evidence type="ECO:0000259" key="3">
    <source>
        <dbReference type="PROSITE" id="PS51635"/>
    </source>
</evidence>
<comment type="caution">
    <text evidence="4">The sequence shown here is derived from an EMBL/GenBank/DDBJ whole genome shotgun (WGS) entry which is preliminary data.</text>
</comment>
<dbReference type="PANTHER" id="PTHR46394:SF1">
    <property type="entry name" value="PNPLA DOMAIN-CONTAINING PROTEIN"/>
    <property type="match status" value="1"/>
</dbReference>
<dbReference type="Proteomes" id="UP001145069">
    <property type="component" value="Unassembled WGS sequence"/>
</dbReference>
<dbReference type="EMBL" id="JAMQKC010000001">
    <property type="protein sequence ID" value="MDC3415499.1"/>
    <property type="molecule type" value="Genomic_DNA"/>
</dbReference>
<keyword evidence="2" id="KW-0378">Hydrolase</keyword>
<dbReference type="RefSeq" id="WP_272444459.1">
    <property type="nucleotide sequence ID" value="NZ_JAMQKC010000001.1"/>
</dbReference>
<dbReference type="PANTHER" id="PTHR46394">
    <property type="entry name" value="ANNEXIN"/>
    <property type="match status" value="1"/>
</dbReference>
<gene>
    <name evidence="4" type="ORF">NC799_01035</name>
</gene>
<dbReference type="InterPro" id="IPR052580">
    <property type="entry name" value="Lipid_Hydrolase"/>
</dbReference>
<dbReference type="CDD" id="cd07207">
    <property type="entry name" value="Pat_ExoU_VipD_like"/>
    <property type="match status" value="1"/>
</dbReference>
<dbReference type="AlphaFoldDB" id="A0A9X3WDM1"/>
<evidence type="ECO:0000256" key="2">
    <source>
        <dbReference type="PROSITE-ProRule" id="PRU01161"/>
    </source>
</evidence>
<dbReference type="InterPro" id="IPR016035">
    <property type="entry name" value="Acyl_Trfase/lysoPLipase"/>
</dbReference>
<sequence>MKIDAVFSGGGVKAFALLGALIKLEEKQYSYERVAGTSAGAIIAGLLASGYTSKEMERLFLDLDLEKFKDSSKYGKYFPFIKWFKLYFTMGLYKGDYLERWLDDLLVKKGVFTFADLPVGTLKVVTTDLTLGKVVVLPDDLKEFYDIDPATFPVARAIRMSVGIPLFFRPLKLRNKQNTSSVLVDGALVSNFPIWVFNETNKKKKRPTIGLELTEAPAPPPSMKIINTLDLLGAVIDTLTKTYESAYTSNNNKEILSIPVNGVDATSFDLDHEKKVELIRNGYKQAEAFLKRWP</sequence>
<dbReference type="PROSITE" id="PS51635">
    <property type="entry name" value="PNPLA"/>
    <property type="match status" value="1"/>
</dbReference>
<feature type="active site" description="Proton acceptor" evidence="2">
    <location>
        <position position="185"/>
    </location>
</feature>
<keyword evidence="5" id="KW-1185">Reference proteome</keyword>
<reference evidence="4" key="1">
    <citation type="submission" date="2022-06" db="EMBL/GenBank/DDBJ databases">
        <title>Aquibacillus sp. a new bacterium isolated from soil saline samples.</title>
        <authorList>
            <person name="Galisteo C."/>
            <person name="De La Haba R."/>
            <person name="Sanchez-Porro C."/>
            <person name="Ventosa A."/>
        </authorList>
    </citation>
    <scope>NUCLEOTIDE SEQUENCE</scope>
    <source>
        <strain evidence="4">3ASR75-54</strain>
    </source>
</reference>
<feature type="short sequence motif" description="GXSXG" evidence="2">
    <location>
        <begin position="36"/>
        <end position="40"/>
    </location>
</feature>
<comment type="caution">
    <text evidence="2">Lacks conserved residue(s) required for the propagation of feature annotation.</text>
</comment>
<proteinExistence type="predicted"/>
<keyword evidence="2" id="KW-0442">Lipid degradation</keyword>
<protein>
    <submittedName>
        <fullName evidence="4">Patatin-like phospholipase family protein</fullName>
    </submittedName>
</protein>
<evidence type="ECO:0000313" key="5">
    <source>
        <dbReference type="Proteomes" id="UP001145069"/>
    </source>
</evidence>
<feature type="active site" description="Nucleophile" evidence="2">
    <location>
        <position position="38"/>
    </location>
</feature>
<feature type="domain" description="PNPLA" evidence="3">
    <location>
        <begin position="5"/>
        <end position="198"/>
    </location>
</feature>
<dbReference type="InterPro" id="IPR002641">
    <property type="entry name" value="PNPLA_dom"/>
</dbReference>
<feature type="short sequence motif" description="DGA/G" evidence="2">
    <location>
        <begin position="185"/>
        <end position="187"/>
    </location>
</feature>
<dbReference type="Pfam" id="PF01734">
    <property type="entry name" value="Patatin"/>
    <property type="match status" value="1"/>
</dbReference>
<organism evidence="4 5">
    <name type="scientific">Aquibacillus salsiterrae</name>
    <dbReference type="NCBI Taxonomy" id="2950439"/>
    <lineage>
        <taxon>Bacteria</taxon>
        <taxon>Bacillati</taxon>
        <taxon>Bacillota</taxon>
        <taxon>Bacilli</taxon>
        <taxon>Bacillales</taxon>
        <taxon>Bacillaceae</taxon>
        <taxon>Aquibacillus</taxon>
    </lineage>
</organism>
<dbReference type="Gene3D" id="3.40.1090.10">
    <property type="entry name" value="Cytosolic phospholipase A2 catalytic domain"/>
    <property type="match status" value="2"/>
</dbReference>
<accession>A0A9X3WDM1</accession>
<evidence type="ECO:0000256" key="1">
    <source>
        <dbReference type="ARBA" id="ARBA00023098"/>
    </source>
</evidence>
<keyword evidence="1 2" id="KW-0443">Lipid metabolism</keyword>
<name>A0A9X3WDM1_9BACI</name>